<dbReference type="EMBL" id="BSTX01000005">
    <property type="protein sequence ID" value="GLZ81402.1"/>
    <property type="molecule type" value="Genomic_DNA"/>
</dbReference>
<protein>
    <recommendedName>
        <fullName evidence="4">Capsid maturation protease</fullName>
    </recommendedName>
</protein>
<feature type="compositionally biased region" description="Basic and acidic residues" evidence="1">
    <location>
        <begin position="146"/>
        <end position="165"/>
    </location>
</feature>
<comment type="caution">
    <text evidence="2">The sequence shown here is derived from an EMBL/GenBank/DDBJ whole genome shotgun (WGS) entry which is preliminary data.</text>
</comment>
<keyword evidence="3" id="KW-1185">Reference proteome</keyword>
<sequence length="385" mass="42320">MTTPAREAEAERATRAYQLALAAMGVAAFDEAAKLWASMPATLAAATTSAWLRQAITLIMTRRALARSLAIAFYRLVRALRTGRTIADPRLPVPASVTLASLRHEFALLAPEYNNPTPPTPQPAAPVDRPVETPAPVAAKPTPPQEPRDEPDRPAPGDEPVEHIPVDVLDDEDTETDDVRQERDEIEARYTLIARGPHRLETLLAALDTDKPAKKIDTARNDAHRKAGRAQAASTARLVMNGARHTTSRLARRDRLVLGWIRRSTTGTPCDWCAMLLSRGAVYKSSASGGAKTAKAATVRKGVDRTGRTGAYAEGDLFHEHCWCISEQIHSREQYNSPAYDLNRHYAARWEKATKGHAGTAAVAAWRRFIRESRAQEARTVQETH</sequence>
<dbReference type="InterPro" id="IPR057369">
    <property type="entry name" value="VG15"/>
</dbReference>
<dbReference type="Proteomes" id="UP001165079">
    <property type="component" value="Unassembled WGS sequence"/>
</dbReference>
<organism evidence="2 3">
    <name type="scientific">Actinorhabdospora filicis</name>
    <dbReference type="NCBI Taxonomy" id="1785913"/>
    <lineage>
        <taxon>Bacteria</taxon>
        <taxon>Bacillati</taxon>
        <taxon>Actinomycetota</taxon>
        <taxon>Actinomycetes</taxon>
        <taxon>Micromonosporales</taxon>
        <taxon>Micromonosporaceae</taxon>
        <taxon>Actinorhabdospora</taxon>
    </lineage>
</organism>
<accession>A0A9W6SSD2</accession>
<evidence type="ECO:0000256" key="1">
    <source>
        <dbReference type="SAM" id="MobiDB-lite"/>
    </source>
</evidence>
<reference evidence="2" key="1">
    <citation type="submission" date="2023-03" db="EMBL/GenBank/DDBJ databases">
        <title>Actinorhabdospora filicis NBRC 111898.</title>
        <authorList>
            <person name="Ichikawa N."/>
            <person name="Sato H."/>
            <person name="Tonouchi N."/>
        </authorList>
    </citation>
    <scope>NUCLEOTIDE SEQUENCE</scope>
    <source>
        <strain evidence="2">NBRC 111898</strain>
    </source>
</reference>
<dbReference type="AlphaFoldDB" id="A0A9W6SSD2"/>
<feature type="region of interest" description="Disordered" evidence="1">
    <location>
        <begin position="111"/>
        <end position="180"/>
    </location>
</feature>
<gene>
    <name evidence="2" type="ORF">Afil01_62090</name>
</gene>
<dbReference type="RefSeq" id="WP_285666851.1">
    <property type="nucleotide sequence ID" value="NZ_BSTX01000005.1"/>
</dbReference>
<evidence type="ECO:0000313" key="2">
    <source>
        <dbReference type="EMBL" id="GLZ81402.1"/>
    </source>
</evidence>
<proteinExistence type="predicted"/>
<name>A0A9W6SSD2_9ACTN</name>
<evidence type="ECO:0000313" key="3">
    <source>
        <dbReference type="Proteomes" id="UP001165079"/>
    </source>
</evidence>
<evidence type="ECO:0008006" key="4">
    <source>
        <dbReference type="Google" id="ProtNLM"/>
    </source>
</evidence>
<dbReference type="Pfam" id="PF25310">
    <property type="entry name" value="VG15"/>
    <property type="match status" value="1"/>
</dbReference>